<feature type="transmembrane region" description="Helical" evidence="1">
    <location>
        <begin position="12"/>
        <end position="34"/>
    </location>
</feature>
<evidence type="ECO:0000313" key="2">
    <source>
        <dbReference type="EMBL" id="KAF9477936.1"/>
    </source>
</evidence>
<name>A0A9P6CS88_9AGAR</name>
<organism evidence="2 3">
    <name type="scientific">Pholiota conissans</name>
    <dbReference type="NCBI Taxonomy" id="109636"/>
    <lineage>
        <taxon>Eukaryota</taxon>
        <taxon>Fungi</taxon>
        <taxon>Dikarya</taxon>
        <taxon>Basidiomycota</taxon>
        <taxon>Agaricomycotina</taxon>
        <taxon>Agaricomycetes</taxon>
        <taxon>Agaricomycetidae</taxon>
        <taxon>Agaricales</taxon>
        <taxon>Agaricineae</taxon>
        <taxon>Strophariaceae</taxon>
        <taxon>Pholiota</taxon>
    </lineage>
</organism>
<dbReference type="Proteomes" id="UP000807469">
    <property type="component" value="Unassembled WGS sequence"/>
</dbReference>
<evidence type="ECO:0000256" key="1">
    <source>
        <dbReference type="SAM" id="Phobius"/>
    </source>
</evidence>
<reference evidence="2" key="1">
    <citation type="submission" date="2020-11" db="EMBL/GenBank/DDBJ databases">
        <authorList>
            <consortium name="DOE Joint Genome Institute"/>
            <person name="Ahrendt S."/>
            <person name="Riley R."/>
            <person name="Andreopoulos W."/>
            <person name="Labutti K."/>
            <person name="Pangilinan J."/>
            <person name="Ruiz-Duenas F.J."/>
            <person name="Barrasa J.M."/>
            <person name="Sanchez-Garcia M."/>
            <person name="Camarero S."/>
            <person name="Miyauchi S."/>
            <person name="Serrano A."/>
            <person name="Linde D."/>
            <person name="Babiker R."/>
            <person name="Drula E."/>
            <person name="Ayuso-Fernandez I."/>
            <person name="Pacheco R."/>
            <person name="Padilla G."/>
            <person name="Ferreira P."/>
            <person name="Barriuso J."/>
            <person name="Kellner H."/>
            <person name="Castanera R."/>
            <person name="Alfaro M."/>
            <person name="Ramirez L."/>
            <person name="Pisabarro A.G."/>
            <person name="Kuo A."/>
            <person name="Tritt A."/>
            <person name="Lipzen A."/>
            <person name="He G."/>
            <person name="Yan M."/>
            <person name="Ng V."/>
            <person name="Cullen D."/>
            <person name="Martin F."/>
            <person name="Rosso M.-N."/>
            <person name="Henrissat B."/>
            <person name="Hibbett D."/>
            <person name="Martinez A.T."/>
            <person name="Grigoriev I.V."/>
        </authorList>
    </citation>
    <scope>NUCLEOTIDE SEQUENCE</scope>
    <source>
        <strain evidence="2">CIRM-BRFM 674</strain>
    </source>
</reference>
<dbReference type="EMBL" id="MU155246">
    <property type="protein sequence ID" value="KAF9477936.1"/>
    <property type="molecule type" value="Genomic_DNA"/>
</dbReference>
<keyword evidence="1" id="KW-1133">Transmembrane helix</keyword>
<dbReference type="AlphaFoldDB" id="A0A9P6CS88"/>
<evidence type="ECO:0000313" key="3">
    <source>
        <dbReference type="Proteomes" id="UP000807469"/>
    </source>
</evidence>
<keyword evidence="1" id="KW-0472">Membrane</keyword>
<accession>A0A9P6CS88</accession>
<dbReference type="OrthoDB" id="5389493at2759"/>
<comment type="caution">
    <text evidence="2">The sequence shown here is derived from an EMBL/GenBank/DDBJ whole genome shotgun (WGS) entry which is preliminary data.</text>
</comment>
<keyword evidence="1" id="KW-0812">Transmembrane</keyword>
<gene>
    <name evidence="2" type="ORF">BDN70DRAFT_994561</name>
</gene>
<sequence>MADPFKQNNEHLWYPLVAVPENLIIAFFSIPGVVPRRDQMKAGYPKDLSTQSRRPYKFLVQFLNLYSESVRYSGLYVMHILTAAVSEVGHPERVGQAGYLLVLSLRSLTAPMLPLPRLAAPKPLQYQISVSPRWAPVLLLQYTAMTA</sequence>
<proteinExistence type="predicted"/>
<protein>
    <submittedName>
        <fullName evidence="2">Uncharacterized protein</fullName>
    </submittedName>
</protein>
<keyword evidence="3" id="KW-1185">Reference proteome</keyword>